<dbReference type="RefSeq" id="WP_274325958.1">
    <property type="nucleotide sequence ID" value="NZ_CP118158.1"/>
</dbReference>
<dbReference type="EC" id="2.1.1.-" evidence="2"/>
<gene>
    <name evidence="2" type="ORF">ACFQMA_11240</name>
</gene>
<keyword evidence="3" id="KW-1185">Reference proteome</keyword>
<dbReference type="Gene3D" id="3.40.50.150">
    <property type="entry name" value="Vaccinia Virus protein VP39"/>
    <property type="match status" value="1"/>
</dbReference>
<dbReference type="Pfam" id="PF13649">
    <property type="entry name" value="Methyltransf_25"/>
    <property type="match status" value="1"/>
</dbReference>
<dbReference type="GO" id="GO:0008168">
    <property type="term" value="F:methyltransferase activity"/>
    <property type="evidence" value="ECO:0007669"/>
    <property type="project" value="UniProtKB-KW"/>
</dbReference>
<comment type="caution">
    <text evidence="2">The sequence shown here is derived from an EMBL/GenBank/DDBJ whole genome shotgun (WGS) entry which is preliminary data.</text>
</comment>
<dbReference type="InterPro" id="IPR029063">
    <property type="entry name" value="SAM-dependent_MTases_sf"/>
</dbReference>
<evidence type="ECO:0000313" key="2">
    <source>
        <dbReference type="EMBL" id="MFC7140400.1"/>
    </source>
</evidence>
<dbReference type="PANTHER" id="PTHR43591">
    <property type="entry name" value="METHYLTRANSFERASE"/>
    <property type="match status" value="1"/>
</dbReference>
<dbReference type="GO" id="GO:0032259">
    <property type="term" value="P:methylation"/>
    <property type="evidence" value="ECO:0007669"/>
    <property type="project" value="UniProtKB-KW"/>
</dbReference>
<reference evidence="2 3" key="1">
    <citation type="journal article" date="2019" name="Int. J. Syst. Evol. Microbiol.">
        <title>The Global Catalogue of Microorganisms (GCM) 10K type strain sequencing project: providing services to taxonomists for standard genome sequencing and annotation.</title>
        <authorList>
            <consortium name="The Broad Institute Genomics Platform"/>
            <consortium name="The Broad Institute Genome Sequencing Center for Infectious Disease"/>
            <person name="Wu L."/>
            <person name="Ma J."/>
        </authorList>
    </citation>
    <scope>NUCLEOTIDE SEQUENCE [LARGE SCALE GENOMIC DNA]</scope>
    <source>
        <strain evidence="2 3">XZYJT29</strain>
    </source>
</reference>
<protein>
    <submittedName>
        <fullName evidence="2">SAM-dependent methyltransferase</fullName>
        <ecNumber evidence="2">2.1.1.-</ecNumber>
    </submittedName>
</protein>
<feature type="domain" description="Methyltransferase" evidence="1">
    <location>
        <begin position="50"/>
        <end position="146"/>
    </location>
</feature>
<evidence type="ECO:0000259" key="1">
    <source>
        <dbReference type="Pfam" id="PF13649"/>
    </source>
</evidence>
<sequence length="255" mass="28845">MTHWTDRLFREQADLFADSFEDMFEAADEAVDALLDLLAEEYDCDPEQSLDIACGVGRHVLAFADRGVDAEGLDFSAEFVGRARERASDRGLGDRTEFHVADMRDLGEWSGSYDLITVFWNSLGYYGRETDLQVLADARELLAEDGVLVVEQSNRDFFLRNFDAATVSEDDDRFSVYRQEFDVETGRFSTRIDVFDAAGEGYDYVDRMEWENRLYAPPVLRELCEDAGFEDVALFGGFDGGDLSLESETVVTIAR</sequence>
<dbReference type="SUPFAM" id="SSF53335">
    <property type="entry name" value="S-adenosyl-L-methionine-dependent methyltransferases"/>
    <property type="match status" value="1"/>
</dbReference>
<dbReference type="Gene3D" id="2.20.25.110">
    <property type="entry name" value="S-adenosyl-L-methionine-dependent methyltransferases"/>
    <property type="match status" value="1"/>
</dbReference>
<dbReference type="EMBL" id="JBHTAS010000001">
    <property type="protein sequence ID" value="MFC7140400.1"/>
    <property type="molecule type" value="Genomic_DNA"/>
</dbReference>
<organism evidence="2 3">
    <name type="scientific">Halosimplex aquaticum</name>
    <dbReference type="NCBI Taxonomy" id="3026162"/>
    <lineage>
        <taxon>Archaea</taxon>
        <taxon>Methanobacteriati</taxon>
        <taxon>Methanobacteriota</taxon>
        <taxon>Stenosarchaea group</taxon>
        <taxon>Halobacteria</taxon>
        <taxon>Halobacteriales</taxon>
        <taxon>Haloarculaceae</taxon>
        <taxon>Halosimplex</taxon>
    </lineage>
</organism>
<keyword evidence="2" id="KW-0808">Transferase</keyword>
<proteinExistence type="predicted"/>
<dbReference type="AlphaFoldDB" id="A0ABD5XZ22"/>
<dbReference type="CDD" id="cd02440">
    <property type="entry name" value="AdoMet_MTases"/>
    <property type="match status" value="1"/>
</dbReference>
<name>A0ABD5XZ22_9EURY</name>
<dbReference type="GeneID" id="78820688"/>
<dbReference type="InterPro" id="IPR041698">
    <property type="entry name" value="Methyltransf_25"/>
</dbReference>
<dbReference type="Proteomes" id="UP001596432">
    <property type="component" value="Unassembled WGS sequence"/>
</dbReference>
<keyword evidence="2" id="KW-0489">Methyltransferase</keyword>
<accession>A0ABD5XZ22</accession>
<evidence type="ECO:0000313" key="3">
    <source>
        <dbReference type="Proteomes" id="UP001596432"/>
    </source>
</evidence>